<keyword evidence="2" id="KW-1185">Reference proteome</keyword>
<dbReference type="RefSeq" id="WP_189488530.1">
    <property type="nucleotide sequence ID" value="NZ_BMZO01000003.1"/>
</dbReference>
<comment type="caution">
    <text evidence="1">The sequence shown here is derived from an EMBL/GenBank/DDBJ whole genome shotgun (WGS) entry which is preliminary data.</text>
</comment>
<reference evidence="1" key="2">
    <citation type="submission" date="2020-09" db="EMBL/GenBank/DDBJ databases">
        <authorList>
            <person name="Sun Q."/>
            <person name="Kim S."/>
        </authorList>
    </citation>
    <scope>NUCLEOTIDE SEQUENCE</scope>
    <source>
        <strain evidence="1">KCTC 42097</strain>
    </source>
</reference>
<accession>A0A8J3DHB5</accession>
<organism evidence="1 2">
    <name type="scientific">Limoniibacter endophyticus</name>
    <dbReference type="NCBI Taxonomy" id="1565040"/>
    <lineage>
        <taxon>Bacteria</taxon>
        <taxon>Pseudomonadati</taxon>
        <taxon>Pseudomonadota</taxon>
        <taxon>Alphaproteobacteria</taxon>
        <taxon>Hyphomicrobiales</taxon>
        <taxon>Bartonellaceae</taxon>
        <taxon>Limoniibacter</taxon>
    </lineage>
</organism>
<evidence type="ECO:0000313" key="1">
    <source>
        <dbReference type="EMBL" id="GHC66681.1"/>
    </source>
</evidence>
<sequence length="133" mass="14659">MVSLEREYDGTVRTFAIKDHSLFERLTPTGSTYELLNKFTSGKWTSGDVAFVISYALHGPSREVLQHQKIMSRMKIGVFSHPLWSPVPHLIYSPHPDVVATVSKAPGNYAPIAVDILTELIFGAGASVEADDE</sequence>
<dbReference type="AlphaFoldDB" id="A0A8J3DHB5"/>
<dbReference type="EMBL" id="BMZO01000003">
    <property type="protein sequence ID" value="GHC66681.1"/>
    <property type="molecule type" value="Genomic_DNA"/>
</dbReference>
<gene>
    <name evidence="1" type="ORF">GCM10010136_09960</name>
</gene>
<protein>
    <submittedName>
        <fullName evidence="1">Uncharacterized protein</fullName>
    </submittedName>
</protein>
<reference evidence="1" key="1">
    <citation type="journal article" date="2014" name="Int. J. Syst. Evol. Microbiol.">
        <title>Complete genome sequence of Corynebacterium casei LMG S-19264T (=DSM 44701T), isolated from a smear-ripened cheese.</title>
        <authorList>
            <consortium name="US DOE Joint Genome Institute (JGI-PGF)"/>
            <person name="Walter F."/>
            <person name="Albersmeier A."/>
            <person name="Kalinowski J."/>
            <person name="Ruckert C."/>
        </authorList>
    </citation>
    <scope>NUCLEOTIDE SEQUENCE</scope>
    <source>
        <strain evidence="1">KCTC 42097</strain>
    </source>
</reference>
<name>A0A8J3DHB5_9HYPH</name>
<dbReference type="Proteomes" id="UP000641137">
    <property type="component" value="Unassembled WGS sequence"/>
</dbReference>
<proteinExistence type="predicted"/>
<evidence type="ECO:0000313" key="2">
    <source>
        <dbReference type="Proteomes" id="UP000641137"/>
    </source>
</evidence>